<dbReference type="Proteomes" id="UP000029223">
    <property type="component" value="Unassembled WGS sequence"/>
</dbReference>
<keyword evidence="2" id="KW-0132">Cell division</keyword>
<feature type="domain" description="Septum formation inhibitor MinC C-terminal" evidence="6">
    <location>
        <begin position="2"/>
        <end position="77"/>
    </location>
</feature>
<dbReference type="Gene3D" id="2.160.20.70">
    <property type="match status" value="1"/>
</dbReference>
<comment type="similarity">
    <text evidence="1">Belongs to the MinC family.</text>
</comment>
<evidence type="ECO:0000256" key="1">
    <source>
        <dbReference type="ARBA" id="ARBA00006291"/>
    </source>
</evidence>
<evidence type="ECO:0000256" key="3">
    <source>
        <dbReference type="ARBA" id="ARBA00023210"/>
    </source>
</evidence>
<dbReference type="InterPro" id="IPR013033">
    <property type="entry name" value="MinC"/>
</dbReference>
<dbReference type="PANTHER" id="PTHR34108:SF1">
    <property type="entry name" value="SEPTUM SITE-DETERMINING PROTEIN MINC"/>
    <property type="match status" value="1"/>
</dbReference>
<keyword evidence="3" id="KW-0717">Septation</keyword>
<dbReference type="Pfam" id="PF03775">
    <property type="entry name" value="MinC_C"/>
    <property type="match status" value="1"/>
</dbReference>
<comment type="function">
    <text evidence="5">Cell division inhibitor that blocks the formation of polar Z ring septums. Rapidly oscillates between the poles of the cell to destabilize FtsZ filaments that have formed before they mature into polar Z rings. Prevents FtsZ polymerization.</text>
</comment>
<dbReference type="EMBL" id="BBMS01000001">
    <property type="protein sequence ID" value="GAL23623.1"/>
    <property type="molecule type" value="Genomic_DNA"/>
</dbReference>
<gene>
    <name evidence="7" type="ORF">JCM19239_7577</name>
</gene>
<reference evidence="8" key="1">
    <citation type="submission" date="2014-09" db="EMBL/GenBank/DDBJ databases">
        <title>Vibrio variabilis JCM 19239. (C206) whole genome shotgun sequence.</title>
        <authorList>
            <person name="Sawabe T."/>
            <person name="Meirelles P."/>
            <person name="Nakanishi M."/>
            <person name="Sayaka M."/>
            <person name="Hattori M."/>
            <person name="Ohkuma M."/>
        </authorList>
    </citation>
    <scope>NUCLEOTIDE SEQUENCE [LARGE SCALE GENOMIC DNA]</scope>
    <source>
        <strain evidence="8">JCM 19239</strain>
    </source>
</reference>
<evidence type="ECO:0000256" key="2">
    <source>
        <dbReference type="ARBA" id="ARBA00022618"/>
    </source>
</evidence>
<evidence type="ECO:0000256" key="5">
    <source>
        <dbReference type="ARBA" id="ARBA00025606"/>
    </source>
</evidence>
<keyword evidence="8" id="KW-1185">Reference proteome</keyword>
<comment type="caution">
    <text evidence="7">The sequence shown here is derived from an EMBL/GenBank/DDBJ whole genome shotgun (WGS) entry which is preliminary data.</text>
</comment>
<dbReference type="NCBIfam" id="TIGR01222">
    <property type="entry name" value="minC"/>
    <property type="match status" value="1"/>
</dbReference>
<evidence type="ECO:0000313" key="8">
    <source>
        <dbReference type="Proteomes" id="UP000029223"/>
    </source>
</evidence>
<organism evidence="7 8">
    <name type="scientific">Vibrio variabilis</name>
    <dbReference type="NCBI Taxonomy" id="990271"/>
    <lineage>
        <taxon>Bacteria</taxon>
        <taxon>Pseudomonadati</taxon>
        <taxon>Pseudomonadota</taxon>
        <taxon>Gammaproteobacteria</taxon>
        <taxon>Vibrionales</taxon>
        <taxon>Vibrionaceae</taxon>
        <taxon>Vibrio</taxon>
    </lineage>
</organism>
<evidence type="ECO:0000256" key="4">
    <source>
        <dbReference type="ARBA" id="ARBA00023306"/>
    </source>
</evidence>
<dbReference type="InterPro" id="IPR005526">
    <property type="entry name" value="Septum_form_inhib_MinC_C"/>
</dbReference>
<dbReference type="InterPro" id="IPR016098">
    <property type="entry name" value="CAP/MinC_C"/>
</dbReference>
<sequence>MSAGAEVIADGTIHIHGTLRGRAIAGASGSRDAKILCNDLQAELVSIAGNYWLSDQIEREYWGKKVLFGMTDDQLDFEILTI</sequence>
<keyword evidence="4" id="KW-0131">Cell cycle</keyword>
<proteinExistence type="inferred from homology"/>
<protein>
    <submittedName>
        <fullName evidence="7">Septum site-determining protein MinC</fullName>
    </submittedName>
</protein>
<reference evidence="8" key="2">
    <citation type="submission" date="2014-09" db="EMBL/GenBank/DDBJ databases">
        <authorList>
            <consortium name="NBRP consortium"/>
            <person name="Sawabe T."/>
            <person name="Meirelles P."/>
            <person name="Nakanishi M."/>
            <person name="Sayaka M."/>
            <person name="Hattori M."/>
            <person name="Ohkuma M."/>
        </authorList>
    </citation>
    <scope>NUCLEOTIDE SEQUENCE [LARGE SCALE GENOMIC DNA]</scope>
    <source>
        <strain evidence="8">JCM 19239</strain>
    </source>
</reference>
<evidence type="ECO:0000313" key="7">
    <source>
        <dbReference type="EMBL" id="GAL23623.1"/>
    </source>
</evidence>
<evidence type="ECO:0000259" key="6">
    <source>
        <dbReference type="Pfam" id="PF03775"/>
    </source>
</evidence>
<name>A0ABQ0J4B1_9VIBR</name>
<dbReference type="InterPro" id="IPR036145">
    <property type="entry name" value="MinC_C_sf"/>
</dbReference>
<dbReference type="PANTHER" id="PTHR34108">
    <property type="entry name" value="SEPTUM SITE-DETERMINING PROTEIN MINC"/>
    <property type="match status" value="1"/>
</dbReference>
<dbReference type="SUPFAM" id="SSF63848">
    <property type="entry name" value="Cell-division inhibitor MinC, C-terminal domain"/>
    <property type="match status" value="1"/>
</dbReference>
<accession>A0ABQ0J4B1</accession>